<name>A0AB33QHW4_HAEP3</name>
<dbReference type="Proteomes" id="UP000007052">
    <property type="component" value="Chromosome"/>
</dbReference>
<dbReference type="EMBL" id="FQ312002">
    <property type="protein sequence ID" value="CBW14320.1"/>
    <property type="molecule type" value="Genomic_DNA"/>
</dbReference>
<evidence type="ECO:0000313" key="1">
    <source>
        <dbReference type="EMBL" id="CBW14320.1"/>
    </source>
</evidence>
<gene>
    <name evidence="1" type="ordered locus">PARA_02130</name>
</gene>
<sequence>MHLSQEVILKVRSKKLEDFQPHFRLLIQPVLFIHQTLTLIHHIKLM</sequence>
<evidence type="ECO:0000313" key="2">
    <source>
        <dbReference type="Proteomes" id="UP000007052"/>
    </source>
</evidence>
<organism evidence="1 2">
    <name type="scientific">Haemophilus parainfluenzae (strain T3T1)</name>
    <dbReference type="NCBI Taxonomy" id="862965"/>
    <lineage>
        <taxon>Bacteria</taxon>
        <taxon>Pseudomonadati</taxon>
        <taxon>Pseudomonadota</taxon>
        <taxon>Gammaproteobacteria</taxon>
        <taxon>Pasteurellales</taxon>
        <taxon>Pasteurellaceae</taxon>
        <taxon>Haemophilus</taxon>
    </lineage>
</organism>
<reference evidence="2" key="1">
    <citation type="submission" date="2010-07" db="EMBL/GenBank/DDBJ databases">
        <title>The genome sequence of Haemophilus parainfluenzae T3T1.</title>
        <authorList>
            <person name="Crook D."/>
            <person name="Hood D."/>
            <person name="Moxon R."/>
            <person name="Parkhill J."/>
            <person name="Aslett M."/>
            <person name="Bentley S.D."/>
        </authorList>
    </citation>
    <scope>NUCLEOTIDE SEQUENCE [LARGE SCALE GENOMIC DNA]</scope>
    <source>
        <strain evidence="2">T3T1</strain>
    </source>
</reference>
<dbReference type="KEGG" id="hpr:PARA_02130"/>
<protein>
    <submittedName>
        <fullName evidence="1">Uncharacterized protein</fullName>
    </submittedName>
</protein>
<dbReference type="AlphaFoldDB" id="A0AB33QHW4"/>
<proteinExistence type="predicted"/>
<accession>A0AB33QHW4</accession>